<dbReference type="InterPro" id="IPR011037">
    <property type="entry name" value="Pyrv_Knase-like_insert_dom_sf"/>
</dbReference>
<dbReference type="eggNOG" id="COG2258">
    <property type="taxonomic scope" value="Bacteria"/>
</dbReference>
<dbReference type="InterPro" id="IPR005163">
    <property type="entry name" value="Tri_helical_YiiM-like"/>
</dbReference>
<feature type="domain" description="MOSC" evidence="1">
    <location>
        <begin position="26"/>
        <end position="163"/>
    </location>
</feature>
<organism evidence="2 3">
    <name type="scientific">Pseudescherichia vulneris NBRC 102420</name>
    <dbReference type="NCBI Taxonomy" id="1115515"/>
    <lineage>
        <taxon>Bacteria</taxon>
        <taxon>Pseudomonadati</taxon>
        <taxon>Pseudomonadota</taxon>
        <taxon>Gammaproteobacteria</taxon>
        <taxon>Enterobacterales</taxon>
        <taxon>Enterobacteriaceae</taxon>
        <taxon>Pseudescherichia</taxon>
    </lineage>
</organism>
<dbReference type="EMBL" id="BBMZ01000025">
    <property type="protein sequence ID" value="GAL59933.1"/>
    <property type="molecule type" value="Genomic_DNA"/>
</dbReference>
<evidence type="ECO:0000313" key="3">
    <source>
        <dbReference type="Proteomes" id="UP000029462"/>
    </source>
</evidence>
<dbReference type="GO" id="GO:0030151">
    <property type="term" value="F:molybdenum ion binding"/>
    <property type="evidence" value="ECO:0007669"/>
    <property type="project" value="InterPro"/>
</dbReference>
<dbReference type="PANTHER" id="PTHR30212:SF2">
    <property type="entry name" value="PROTEIN YIIM"/>
    <property type="match status" value="1"/>
</dbReference>
<dbReference type="GO" id="GO:0030170">
    <property type="term" value="F:pyridoxal phosphate binding"/>
    <property type="evidence" value="ECO:0007669"/>
    <property type="project" value="InterPro"/>
</dbReference>
<dbReference type="STRING" id="1115515.EV102420_25_00450"/>
<evidence type="ECO:0000313" key="2">
    <source>
        <dbReference type="EMBL" id="GAL59933.1"/>
    </source>
</evidence>
<dbReference type="SUPFAM" id="SSF50800">
    <property type="entry name" value="PK beta-barrel domain-like"/>
    <property type="match status" value="1"/>
</dbReference>
<accession>A0A090V736</accession>
<dbReference type="PANTHER" id="PTHR30212">
    <property type="entry name" value="PROTEIN YIIM"/>
    <property type="match status" value="1"/>
</dbReference>
<dbReference type="GO" id="GO:0003824">
    <property type="term" value="F:catalytic activity"/>
    <property type="evidence" value="ECO:0007669"/>
    <property type="project" value="InterPro"/>
</dbReference>
<dbReference type="Pfam" id="PF03475">
    <property type="entry name" value="YiiM_3-alpha"/>
    <property type="match status" value="1"/>
</dbReference>
<evidence type="ECO:0000259" key="1">
    <source>
        <dbReference type="PROSITE" id="PS51340"/>
    </source>
</evidence>
<dbReference type="PROSITE" id="PS51340">
    <property type="entry name" value="MOSC"/>
    <property type="match status" value="1"/>
</dbReference>
<dbReference type="OrthoDB" id="9786134at2"/>
<dbReference type="Proteomes" id="UP000029462">
    <property type="component" value="Unassembled WGS sequence"/>
</dbReference>
<dbReference type="NCBIfam" id="NF008577">
    <property type="entry name" value="PRK11536.1"/>
    <property type="match status" value="1"/>
</dbReference>
<gene>
    <name evidence="2" type="primary">yiiM</name>
    <name evidence="2" type="ORF">EV102420_25_00450</name>
</gene>
<dbReference type="RefSeq" id="WP_042394549.1">
    <property type="nucleotide sequence ID" value="NZ_BBMZ01000025.1"/>
</dbReference>
<dbReference type="InterPro" id="IPR052353">
    <property type="entry name" value="Benzoxazolinone_Detox_Enz"/>
</dbReference>
<dbReference type="Gene3D" id="2.40.33.20">
    <property type="entry name" value="PK beta-barrel domain-like"/>
    <property type="match status" value="1"/>
</dbReference>
<reference evidence="2 3" key="1">
    <citation type="submission" date="2014-09" db="EMBL/GenBank/DDBJ databases">
        <title>Whole genome shotgun sequence of Escherichia vulneris NBRC 102420.</title>
        <authorList>
            <person name="Yoshida Y."/>
            <person name="Hosoyama A."/>
            <person name="Tsuchikane K."/>
            <person name="Ohji S."/>
            <person name="Ichikawa N."/>
            <person name="Kimura A."/>
            <person name="Yamazoe A."/>
            <person name="Ezaki T."/>
            <person name="Fujita N."/>
        </authorList>
    </citation>
    <scope>NUCLEOTIDE SEQUENCE [LARGE SCALE GENOMIC DNA]</scope>
    <source>
        <strain evidence="2 3">NBRC 102420</strain>
    </source>
</reference>
<keyword evidence="3" id="KW-1185">Reference proteome</keyword>
<protein>
    <recommendedName>
        <fullName evidence="1">MOSC domain-containing protein</fullName>
    </recommendedName>
</protein>
<dbReference type="Pfam" id="PF03473">
    <property type="entry name" value="MOSC"/>
    <property type="match status" value="1"/>
</dbReference>
<dbReference type="AlphaFoldDB" id="A0A090V736"/>
<proteinExistence type="predicted"/>
<dbReference type="InterPro" id="IPR005302">
    <property type="entry name" value="MoCF_Sase_C"/>
</dbReference>
<comment type="caution">
    <text evidence="2">The sequence shown here is derived from an EMBL/GenBank/DDBJ whole genome shotgun (WGS) entry which is preliminary data.</text>
</comment>
<name>A0A090V736_PSEVU</name>
<sequence length="225" mass="25326">MHHQVNVFTGKIRDYAGSRPSAIAKVQVDGELTLTERGLAGDEQAEKKIHGGPDRALCHYPREHYRHWASAFPEQADLFVAPAFGENLSTEGMTEQNVYIGDIFRWDEALIQVTQPRSPCFKVNYHFAIHDLSSLMQESGRTGWLYRVIAPGKVSGDAPLELVSRCSDVSVYDAAAIAWHLPFDDEQYHRLLSAAGLSVSWARTMQKRRLSGKVESFAPRLWGRK</sequence>